<name>A0A4P9Y830_9FUNG</name>
<sequence length="235" mass="26268">MVQGIKDVGHRPAFLPSSPRPTNGIHVCHPTRSGRRKKRCTRGKGKAGRSRVVRGLSLEVYGKTDTILPTIPSNITLRPVRVWEGDVGCVWVEGGWAIRGWFSNRYSDPSRVWVKTREGEKGALGLSRSGRDGGSLYLFVATDSKILFFTASFSDTSCGGDWQGEGFLALPPLFFLFLSLRVRGWVTCCTCPEWFFAQHLSFLTLTHTYVPVYRRGVSAFLPNTTIPYLPRRQGI</sequence>
<evidence type="ECO:0000313" key="3">
    <source>
        <dbReference type="Proteomes" id="UP000267251"/>
    </source>
</evidence>
<gene>
    <name evidence="2" type="ORF">BJ684DRAFT_14775</name>
</gene>
<dbReference type="AlphaFoldDB" id="A0A4P9Y830"/>
<dbReference type="EMBL" id="KZ987774">
    <property type="protein sequence ID" value="RKP14942.1"/>
    <property type="molecule type" value="Genomic_DNA"/>
</dbReference>
<keyword evidence="3" id="KW-1185">Reference proteome</keyword>
<reference evidence="3" key="1">
    <citation type="journal article" date="2018" name="Nat. Microbiol.">
        <title>Leveraging single-cell genomics to expand the fungal tree of life.</title>
        <authorList>
            <person name="Ahrendt S.R."/>
            <person name="Quandt C.A."/>
            <person name="Ciobanu D."/>
            <person name="Clum A."/>
            <person name="Salamov A."/>
            <person name="Andreopoulos B."/>
            <person name="Cheng J.F."/>
            <person name="Woyke T."/>
            <person name="Pelin A."/>
            <person name="Henrissat B."/>
            <person name="Reynolds N.K."/>
            <person name="Benny G.L."/>
            <person name="Smith M.E."/>
            <person name="James T.Y."/>
            <person name="Grigoriev I.V."/>
        </authorList>
    </citation>
    <scope>NUCLEOTIDE SEQUENCE [LARGE SCALE GENOMIC DNA]</scope>
</reference>
<dbReference type="Proteomes" id="UP000267251">
    <property type="component" value="Unassembled WGS sequence"/>
</dbReference>
<organism evidence="2 3">
    <name type="scientific">Piptocephalis cylindrospora</name>
    <dbReference type="NCBI Taxonomy" id="1907219"/>
    <lineage>
        <taxon>Eukaryota</taxon>
        <taxon>Fungi</taxon>
        <taxon>Fungi incertae sedis</taxon>
        <taxon>Zoopagomycota</taxon>
        <taxon>Zoopagomycotina</taxon>
        <taxon>Zoopagomycetes</taxon>
        <taxon>Zoopagales</taxon>
        <taxon>Piptocephalidaceae</taxon>
        <taxon>Piptocephalis</taxon>
    </lineage>
</organism>
<accession>A0A4P9Y830</accession>
<evidence type="ECO:0000256" key="1">
    <source>
        <dbReference type="SAM" id="MobiDB-lite"/>
    </source>
</evidence>
<evidence type="ECO:0000313" key="2">
    <source>
        <dbReference type="EMBL" id="RKP14942.1"/>
    </source>
</evidence>
<feature type="compositionally biased region" description="Basic residues" evidence="1">
    <location>
        <begin position="32"/>
        <end position="48"/>
    </location>
</feature>
<feature type="region of interest" description="Disordered" evidence="1">
    <location>
        <begin position="1"/>
        <end position="48"/>
    </location>
</feature>
<proteinExistence type="predicted"/>
<protein>
    <submittedName>
        <fullName evidence="2">Uncharacterized protein</fullName>
    </submittedName>
</protein>